<evidence type="ECO:0000256" key="1">
    <source>
        <dbReference type="SAM" id="Phobius"/>
    </source>
</evidence>
<accession>A0A8S5QA15</accession>
<organism evidence="2">
    <name type="scientific">Siphoviridae sp. ctdmY20</name>
    <dbReference type="NCBI Taxonomy" id="2825586"/>
    <lineage>
        <taxon>Viruses</taxon>
        <taxon>Duplodnaviria</taxon>
        <taxon>Heunggongvirae</taxon>
        <taxon>Uroviricota</taxon>
        <taxon>Caudoviricetes</taxon>
    </lineage>
</organism>
<proteinExistence type="predicted"/>
<keyword evidence="1" id="KW-0812">Transmembrane</keyword>
<dbReference type="EMBL" id="BK015617">
    <property type="protein sequence ID" value="DAE16191.1"/>
    <property type="molecule type" value="Genomic_DNA"/>
</dbReference>
<keyword evidence="1" id="KW-1133">Transmembrane helix</keyword>
<sequence length="31" mass="3672">MIILRCNTKIYLRIVVYSVVLHLLHLFISSL</sequence>
<reference evidence="2" key="1">
    <citation type="journal article" date="2021" name="Proc. Natl. Acad. Sci. U.S.A.">
        <title>A Catalog of Tens of Thousands of Viruses from Human Metagenomes Reveals Hidden Associations with Chronic Diseases.</title>
        <authorList>
            <person name="Tisza M.J."/>
            <person name="Buck C.B."/>
        </authorList>
    </citation>
    <scope>NUCLEOTIDE SEQUENCE</scope>
    <source>
        <strain evidence="2">CtdmY20</strain>
    </source>
</reference>
<protein>
    <submittedName>
        <fullName evidence="2">Photosystem II protein D1</fullName>
    </submittedName>
</protein>
<evidence type="ECO:0000313" key="2">
    <source>
        <dbReference type="EMBL" id="DAE16191.1"/>
    </source>
</evidence>
<feature type="transmembrane region" description="Helical" evidence="1">
    <location>
        <begin position="10"/>
        <end position="28"/>
    </location>
</feature>
<keyword evidence="1" id="KW-0472">Membrane</keyword>
<name>A0A8S5QA15_9CAUD</name>